<dbReference type="Pfam" id="PF00651">
    <property type="entry name" value="BTB"/>
    <property type="match status" value="1"/>
</dbReference>
<dbReference type="PROSITE" id="PS50097">
    <property type="entry name" value="BTB"/>
    <property type="match status" value="1"/>
</dbReference>
<dbReference type="InterPro" id="IPR011333">
    <property type="entry name" value="SKP1/BTB/POZ_sf"/>
</dbReference>
<feature type="domain" description="BTB" evidence="1">
    <location>
        <begin position="11"/>
        <end position="79"/>
    </location>
</feature>
<name>A0AAN5D1U6_9BILA</name>
<keyword evidence="3" id="KW-1185">Reference proteome</keyword>
<dbReference type="SUPFAM" id="SSF54695">
    <property type="entry name" value="POZ domain"/>
    <property type="match status" value="1"/>
</dbReference>
<dbReference type="AlphaFoldDB" id="A0AAN5D1U6"/>
<sequence length="89" mass="9785">LNPFDAPSKTSNVVLIVGGKKLHVSKELLTRHSPVFAAMFCNECGEDMGKDEETIDDVVDREFVDLLKVIHPGYSPFTQSSVSHIVKLG</sequence>
<dbReference type="CDD" id="cd01165">
    <property type="entry name" value="BTB_POZ"/>
    <property type="match status" value="1"/>
</dbReference>
<dbReference type="Gene3D" id="3.30.710.10">
    <property type="entry name" value="Potassium Channel Kv1.1, Chain A"/>
    <property type="match status" value="1"/>
</dbReference>
<protein>
    <recommendedName>
        <fullName evidence="1">BTB domain-containing protein</fullName>
    </recommendedName>
</protein>
<organism evidence="2 3">
    <name type="scientific">Pristionchus mayeri</name>
    <dbReference type="NCBI Taxonomy" id="1317129"/>
    <lineage>
        <taxon>Eukaryota</taxon>
        <taxon>Metazoa</taxon>
        <taxon>Ecdysozoa</taxon>
        <taxon>Nematoda</taxon>
        <taxon>Chromadorea</taxon>
        <taxon>Rhabditida</taxon>
        <taxon>Rhabditina</taxon>
        <taxon>Diplogasteromorpha</taxon>
        <taxon>Diplogasteroidea</taxon>
        <taxon>Neodiplogasteridae</taxon>
        <taxon>Pristionchus</taxon>
    </lineage>
</organism>
<reference evidence="3" key="1">
    <citation type="submission" date="2022-10" db="EMBL/GenBank/DDBJ databases">
        <title>Genome assembly of Pristionchus species.</title>
        <authorList>
            <person name="Yoshida K."/>
            <person name="Sommer R.J."/>
        </authorList>
    </citation>
    <scope>NUCLEOTIDE SEQUENCE [LARGE SCALE GENOMIC DNA]</scope>
    <source>
        <strain evidence="3">RS5460</strain>
    </source>
</reference>
<gene>
    <name evidence="2" type="ORF">PMAYCL1PPCAC_25476</name>
</gene>
<evidence type="ECO:0000313" key="2">
    <source>
        <dbReference type="EMBL" id="GMR55281.1"/>
    </source>
</evidence>
<evidence type="ECO:0000259" key="1">
    <source>
        <dbReference type="PROSITE" id="PS50097"/>
    </source>
</evidence>
<accession>A0AAN5D1U6</accession>
<dbReference type="PANTHER" id="PTHR47022">
    <property type="entry name" value="BTB AND MATH DOMAIN-CONTAINING PROTEIN 36-RELATED"/>
    <property type="match status" value="1"/>
</dbReference>
<comment type="caution">
    <text evidence="2">The sequence shown here is derived from an EMBL/GenBank/DDBJ whole genome shotgun (WGS) entry which is preliminary data.</text>
</comment>
<dbReference type="InterPro" id="IPR000210">
    <property type="entry name" value="BTB/POZ_dom"/>
</dbReference>
<feature type="non-terminal residue" evidence="2">
    <location>
        <position position="89"/>
    </location>
</feature>
<feature type="non-terminal residue" evidence="2">
    <location>
        <position position="1"/>
    </location>
</feature>
<proteinExistence type="predicted"/>
<dbReference type="PANTHER" id="PTHR47022:SF1">
    <property type="entry name" value="BTB AND MATH DOMAIN-CONTAINING PROTEIN 36-RELATED"/>
    <property type="match status" value="1"/>
</dbReference>
<dbReference type="Proteomes" id="UP001328107">
    <property type="component" value="Unassembled WGS sequence"/>
</dbReference>
<evidence type="ECO:0000313" key="3">
    <source>
        <dbReference type="Proteomes" id="UP001328107"/>
    </source>
</evidence>
<dbReference type="EMBL" id="BTRK01000005">
    <property type="protein sequence ID" value="GMR55281.1"/>
    <property type="molecule type" value="Genomic_DNA"/>
</dbReference>
<dbReference type="SMART" id="SM00225">
    <property type="entry name" value="BTB"/>
    <property type="match status" value="1"/>
</dbReference>